<feature type="domain" description="DUF7486" evidence="2">
    <location>
        <begin position="229"/>
        <end position="381"/>
    </location>
</feature>
<dbReference type="InterPro" id="IPR055909">
    <property type="entry name" value="DUF7486"/>
</dbReference>
<feature type="domain" description="DUF7486" evidence="2">
    <location>
        <begin position="50"/>
        <end position="202"/>
    </location>
</feature>
<organism evidence="3 4">
    <name type="scientific">Hyunsoonleella aestuarii</name>
    <dbReference type="NCBI Taxonomy" id="912802"/>
    <lineage>
        <taxon>Bacteria</taxon>
        <taxon>Pseudomonadati</taxon>
        <taxon>Bacteroidota</taxon>
        <taxon>Flavobacteriia</taxon>
        <taxon>Flavobacteriales</taxon>
        <taxon>Flavobacteriaceae</taxon>
    </lineage>
</organism>
<keyword evidence="4" id="KW-1185">Reference proteome</keyword>
<feature type="transmembrane region" description="Helical" evidence="1">
    <location>
        <begin position="7"/>
        <end position="27"/>
    </location>
</feature>
<evidence type="ECO:0000313" key="4">
    <source>
        <dbReference type="Proteomes" id="UP001500027"/>
    </source>
</evidence>
<dbReference type="PROSITE" id="PS51257">
    <property type="entry name" value="PROKAR_LIPOPROTEIN"/>
    <property type="match status" value="1"/>
</dbReference>
<name>A0ABP8EDI5_9FLAO</name>
<dbReference type="Pfam" id="PF24307">
    <property type="entry name" value="DUF7486"/>
    <property type="match status" value="2"/>
</dbReference>
<reference evidence="4" key="1">
    <citation type="journal article" date="2019" name="Int. J. Syst. Evol. Microbiol.">
        <title>The Global Catalogue of Microorganisms (GCM) 10K type strain sequencing project: providing services to taxonomists for standard genome sequencing and annotation.</title>
        <authorList>
            <consortium name="The Broad Institute Genomics Platform"/>
            <consortium name="The Broad Institute Genome Sequencing Center for Infectious Disease"/>
            <person name="Wu L."/>
            <person name="Ma J."/>
        </authorList>
    </citation>
    <scope>NUCLEOTIDE SEQUENCE [LARGE SCALE GENOMIC DNA]</scope>
    <source>
        <strain evidence="4">JCM 17452</strain>
    </source>
</reference>
<protein>
    <recommendedName>
        <fullName evidence="2">DUF7486 domain-containing protein</fullName>
    </recommendedName>
</protein>
<gene>
    <name evidence="3" type="ORF">GCM10022257_23760</name>
</gene>
<keyword evidence="1" id="KW-0812">Transmembrane</keyword>
<sequence>MRNSNQSFIRTICYNFFILGSLFLFTACNDSPSKDKTSKTEIEEVEKFNDIFWNVKAIQPDGKSLDIKAFDEEGKSFEIKAIQNSDQDLFLDIKAIVNGERLPVKMLQSENQFVPVAAINKEGAKYYIKAITKEGQKLDVKGVARFGNIVIMKAINKKGEFYGVKAISPSGQLNDIKGIKINLRDREMSLQGIGIHAHIKAMHPAANEDDFKLPAKNQKKKSYKSDFERIIWNIKAITADGKNLDVKAFDEEGNMFDVKATQDSKQHSFLNIKAFADGYELPVKVLESTDEYARINAIGKNGVLYEIKALTEDNVKLDVRGVSRSGNIINVKAINENGEFLAVKAFAPDGKLNQVKGIKIFDRKVEMRTQGQPVYAHLKAINQ</sequence>
<keyword evidence="1" id="KW-1133">Transmembrane helix</keyword>
<evidence type="ECO:0000313" key="3">
    <source>
        <dbReference type="EMBL" id="GAA4270275.1"/>
    </source>
</evidence>
<evidence type="ECO:0000259" key="2">
    <source>
        <dbReference type="Pfam" id="PF24307"/>
    </source>
</evidence>
<evidence type="ECO:0000256" key="1">
    <source>
        <dbReference type="SAM" id="Phobius"/>
    </source>
</evidence>
<dbReference type="RefSeq" id="WP_139002647.1">
    <property type="nucleotide sequence ID" value="NZ_BAABAV010000002.1"/>
</dbReference>
<comment type="caution">
    <text evidence="3">The sequence shown here is derived from an EMBL/GenBank/DDBJ whole genome shotgun (WGS) entry which is preliminary data.</text>
</comment>
<proteinExistence type="predicted"/>
<dbReference type="Proteomes" id="UP001500027">
    <property type="component" value="Unassembled WGS sequence"/>
</dbReference>
<accession>A0ABP8EDI5</accession>
<keyword evidence="1" id="KW-0472">Membrane</keyword>
<dbReference type="EMBL" id="BAABAV010000002">
    <property type="protein sequence ID" value="GAA4270275.1"/>
    <property type="molecule type" value="Genomic_DNA"/>
</dbReference>